<protein>
    <submittedName>
        <fullName evidence="1">Uncharacterized protein</fullName>
    </submittedName>
</protein>
<name>A0ABX0I3U2_9FLAO</name>
<evidence type="ECO:0000313" key="1">
    <source>
        <dbReference type="EMBL" id="NHM00823.1"/>
    </source>
</evidence>
<accession>A0ABX0I3U2</accession>
<dbReference type="RefSeq" id="WP_166075858.1">
    <property type="nucleotide sequence ID" value="NZ_JAAJBT010000001.1"/>
</dbReference>
<dbReference type="Proteomes" id="UP000800984">
    <property type="component" value="Unassembled WGS sequence"/>
</dbReference>
<comment type="caution">
    <text evidence="1">The sequence shown here is derived from an EMBL/GenBank/DDBJ whole genome shotgun (WGS) entry which is preliminary data.</text>
</comment>
<keyword evidence="2" id="KW-1185">Reference proteome</keyword>
<evidence type="ECO:0000313" key="2">
    <source>
        <dbReference type="Proteomes" id="UP000800984"/>
    </source>
</evidence>
<organism evidence="1 2">
    <name type="scientific">Flavobacterium difficile</name>
    <dbReference type="NCBI Taxonomy" id="2709659"/>
    <lineage>
        <taxon>Bacteria</taxon>
        <taxon>Pseudomonadati</taxon>
        <taxon>Bacteroidota</taxon>
        <taxon>Flavobacteriia</taxon>
        <taxon>Flavobacteriales</taxon>
        <taxon>Flavobacteriaceae</taxon>
        <taxon>Flavobacterium</taxon>
    </lineage>
</organism>
<dbReference type="EMBL" id="JAAJBT010000001">
    <property type="protein sequence ID" value="NHM00823.1"/>
    <property type="molecule type" value="Genomic_DNA"/>
</dbReference>
<sequence length="414" mass="48239">MKKYFSIIIMLLTPYLLFSQKEVSSMISKIWKEAPNQFANFKGNFLEDSDEFEKFTGRIEVKYGEVQIVKNKAQNVTSFFVAWSYNDNTKAYIDEEVQKCVKQFEEIAAKNQLQAMSYGKEESFSFTALENKENLPVFTIVIQEDKMLLLITDVLYRKPTAEVATAVSSKSSLVSNVTLILTDAAQSFEKIRTTVKNPRTYDTTIYDVNQGIFDDEKGHIVRYEANYSFTLKEFFPDEYYYVDYIPIGSEKEKQFNSILLPYISQIAKEYNWKSKKYTQDKLVKDQVNGVIYYDANKEKVLEYHENRSSKSISLKIFSKINPIRDFTYKGAIILYQKNIGGKDVANARIYHITDVADPDYEVLKNKLIKRWQNPELIVQVEFRERATQQSVMYPFHGTKLNVVEYDIDAQGNDR</sequence>
<gene>
    <name evidence="1" type="ORF">G4D72_01710</name>
</gene>
<reference evidence="1 2" key="1">
    <citation type="submission" date="2020-02" db="EMBL/GenBank/DDBJ databases">
        <authorList>
            <person name="Chen W.-M."/>
        </authorList>
    </citation>
    <scope>NUCLEOTIDE SEQUENCE [LARGE SCALE GENOMIC DNA]</scope>
    <source>
        <strain evidence="1 2">KDG-16</strain>
    </source>
</reference>
<proteinExistence type="predicted"/>